<dbReference type="Gene3D" id="3.20.20.370">
    <property type="entry name" value="Glycoside hydrolase/deacetylase"/>
    <property type="match status" value="1"/>
</dbReference>
<evidence type="ECO:0000256" key="5">
    <source>
        <dbReference type="ARBA" id="ARBA00032976"/>
    </source>
</evidence>
<name>A0A4R5PP34_9HYPH</name>
<dbReference type="Pfam" id="PF01522">
    <property type="entry name" value="Polysacc_deac_1"/>
    <property type="match status" value="1"/>
</dbReference>
<accession>A0A4R5PP34</accession>
<dbReference type="InterPro" id="IPR002509">
    <property type="entry name" value="NODB_dom"/>
</dbReference>
<protein>
    <recommendedName>
        <fullName evidence="3">Chitooligosaccharide deacetylase</fullName>
    </recommendedName>
    <alternativeName>
        <fullName evidence="5">Nodulation protein B</fullName>
    </alternativeName>
</protein>
<keyword evidence="4" id="KW-0732">Signal</keyword>
<dbReference type="Proteomes" id="UP000295131">
    <property type="component" value="Unassembled WGS sequence"/>
</dbReference>
<dbReference type="GO" id="GO:0016810">
    <property type="term" value="F:hydrolase activity, acting on carbon-nitrogen (but not peptide) bonds"/>
    <property type="evidence" value="ECO:0007669"/>
    <property type="project" value="InterPro"/>
</dbReference>
<evidence type="ECO:0000256" key="2">
    <source>
        <dbReference type="ARBA" id="ARBA00010973"/>
    </source>
</evidence>
<evidence type="ECO:0000256" key="1">
    <source>
        <dbReference type="ARBA" id="ARBA00003236"/>
    </source>
</evidence>
<comment type="function">
    <text evidence="1">Is involved in generating a small heat-stable compound (Nod), an acylated oligomer of N-acetylglucosamine, that stimulates mitosis in various plant protoplasts.</text>
</comment>
<dbReference type="PANTHER" id="PTHR34216:SF7">
    <property type="entry name" value="POLY-BETA-1,6-N-ACETYL-D-GLUCOSAMINE N-DEACETYLASE"/>
    <property type="match status" value="1"/>
</dbReference>
<dbReference type="PROSITE" id="PS51677">
    <property type="entry name" value="NODB"/>
    <property type="match status" value="1"/>
</dbReference>
<evidence type="ECO:0000259" key="6">
    <source>
        <dbReference type="PROSITE" id="PS51677"/>
    </source>
</evidence>
<comment type="caution">
    <text evidence="7">The sequence shown here is derived from an EMBL/GenBank/DDBJ whole genome shotgun (WGS) entry which is preliminary data.</text>
</comment>
<dbReference type="EMBL" id="SMSI01000001">
    <property type="protein sequence ID" value="TDH38678.1"/>
    <property type="molecule type" value="Genomic_DNA"/>
</dbReference>
<proteinExistence type="inferred from homology"/>
<dbReference type="RefSeq" id="WP_133283512.1">
    <property type="nucleotide sequence ID" value="NZ_SMSI01000001.1"/>
</dbReference>
<dbReference type="InterPro" id="IPR051398">
    <property type="entry name" value="Polysacch_Deacetylase"/>
</dbReference>
<gene>
    <name evidence="7" type="ORF">E2A64_06155</name>
</gene>
<dbReference type="InterPro" id="IPR011330">
    <property type="entry name" value="Glyco_hydro/deAcase_b/a-brl"/>
</dbReference>
<dbReference type="AlphaFoldDB" id="A0A4R5PP34"/>
<dbReference type="SUPFAM" id="SSF88713">
    <property type="entry name" value="Glycoside hydrolase/deacetylase"/>
    <property type="match status" value="1"/>
</dbReference>
<evidence type="ECO:0000313" key="7">
    <source>
        <dbReference type="EMBL" id="TDH38678.1"/>
    </source>
</evidence>
<dbReference type="PANTHER" id="PTHR34216">
    <property type="match status" value="1"/>
</dbReference>
<keyword evidence="8" id="KW-1185">Reference proteome</keyword>
<sequence>MLQGPKAVAARRWIKQTAILGGLEIMSLASRTGLAPDVRGKGAIFTLHHVRPHETKAFDPVAHLNVTPDFLEAAIVAVKAAGMTPIALDDLPEHAKKADETKPVVMFTLDDGYKDNLEHAAPVFARHGIPFTVFATGGFIDRTHSIWWKTAEELIRKLDRFEFDFGDGVGVTSLVTETLQQKYAAYDRLYRSLACASQHQIIARLDEYALDNGIDPLAIVDREVMDEAGLRELIKNPLASLGAHTISHCNMAHVPDEQLRAEIEQSVSRIEAITGKRPSAFAYPYGGRCAAGEREFQAVRESGVELAVTTTADILRMEDANARHRLNRISLNGYYQKTRYVEVLASGLPFAARNLVF</sequence>
<comment type="similarity">
    <text evidence="2">Belongs to the polysaccharide deacetylase family.</text>
</comment>
<feature type="domain" description="NodB homology" evidence="6">
    <location>
        <begin position="103"/>
        <end position="357"/>
    </location>
</feature>
<dbReference type="GO" id="GO:0005975">
    <property type="term" value="P:carbohydrate metabolic process"/>
    <property type="evidence" value="ECO:0007669"/>
    <property type="project" value="InterPro"/>
</dbReference>
<dbReference type="OrthoDB" id="9782872at2"/>
<reference evidence="7 8" key="1">
    <citation type="journal article" date="2013" name="Int. J. Syst. Evol. Microbiol.">
        <title>Hoeflea suaedae sp. nov., an endophytic bacterium isolated from the root of the halophyte Suaeda maritima.</title>
        <authorList>
            <person name="Chung E.J."/>
            <person name="Park J.A."/>
            <person name="Pramanik P."/>
            <person name="Bibi F."/>
            <person name="Jeon C.O."/>
            <person name="Chung Y.R."/>
        </authorList>
    </citation>
    <scope>NUCLEOTIDE SEQUENCE [LARGE SCALE GENOMIC DNA]</scope>
    <source>
        <strain evidence="7 8">YC6898</strain>
    </source>
</reference>
<organism evidence="7 8">
    <name type="scientific">Pseudohoeflea suaedae</name>
    <dbReference type="NCBI Taxonomy" id="877384"/>
    <lineage>
        <taxon>Bacteria</taxon>
        <taxon>Pseudomonadati</taxon>
        <taxon>Pseudomonadota</taxon>
        <taxon>Alphaproteobacteria</taxon>
        <taxon>Hyphomicrobiales</taxon>
        <taxon>Rhizobiaceae</taxon>
        <taxon>Pseudohoeflea</taxon>
    </lineage>
</organism>
<evidence type="ECO:0000256" key="3">
    <source>
        <dbReference type="ARBA" id="ARBA00020071"/>
    </source>
</evidence>
<evidence type="ECO:0000256" key="4">
    <source>
        <dbReference type="ARBA" id="ARBA00022729"/>
    </source>
</evidence>
<evidence type="ECO:0000313" key="8">
    <source>
        <dbReference type="Proteomes" id="UP000295131"/>
    </source>
</evidence>